<dbReference type="PANTHER" id="PTHR13116">
    <property type="entry name" value="ER MEMBRANE PROTEIN COMPLEX SUBUNIT 3"/>
    <property type="match status" value="1"/>
</dbReference>
<dbReference type="KEGG" id="zmk:HG535_0G05460"/>
<evidence type="ECO:0000256" key="6">
    <source>
        <dbReference type="ARBA" id="ARBA00023136"/>
    </source>
</evidence>
<evidence type="ECO:0000256" key="2">
    <source>
        <dbReference type="ARBA" id="ARBA00005376"/>
    </source>
</evidence>
<feature type="transmembrane region" description="Helical" evidence="7">
    <location>
        <begin position="239"/>
        <end position="257"/>
    </location>
</feature>
<dbReference type="EMBL" id="CP058610">
    <property type="protein sequence ID" value="QLG74663.1"/>
    <property type="molecule type" value="Genomic_DNA"/>
</dbReference>
<dbReference type="GO" id="GO:0072546">
    <property type="term" value="C:EMC complex"/>
    <property type="evidence" value="ECO:0007669"/>
    <property type="project" value="TreeGrafter"/>
</dbReference>
<dbReference type="Proteomes" id="UP000509704">
    <property type="component" value="Chromosome 7"/>
</dbReference>
<dbReference type="SMART" id="SM01415">
    <property type="entry name" value="DUF106"/>
    <property type="match status" value="1"/>
</dbReference>
<dbReference type="Pfam" id="PF01956">
    <property type="entry name" value="EMC3_TMCO1"/>
    <property type="match status" value="1"/>
</dbReference>
<dbReference type="GeneID" id="59238446"/>
<organism evidence="8 9">
    <name type="scientific">Zygotorulaspora mrakii</name>
    <name type="common">Zygosaccharomyces mrakii</name>
    <dbReference type="NCBI Taxonomy" id="42260"/>
    <lineage>
        <taxon>Eukaryota</taxon>
        <taxon>Fungi</taxon>
        <taxon>Dikarya</taxon>
        <taxon>Ascomycota</taxon>
        <taxon>Saccharomycotina</taxon>
        <taxon>Saccharomycetes</taxon>
        <taxon>Saccharomycetales</taxon>
        <taxon>Saccharomycetaceae</taxon>
        <taxon>Zygotorulaspora</taxon>
    </lineage>
</organism>
<dbReference type="GO" id="GO:0034975">
    <property type="term" value="P:protein folding in endoplasmic reticulum"/>
    <property type="evidence" value="ECO:0007669"/>
    <property type="project" value="TreeGrafter"/>
</dbReference>
<gene>
    <name evidence="8" type="ORF">HG535_0G05460</name>
</gene>
<feature type="transmembrane region" description="Helical" evidence="7">
    <location>
        <begin position="77"/>
        <end position="97"/>
    </location>
</feature>
<keyword evidence="9" id="KW-1185">Reference proteome</keyword>
<dbReference type="InterPro" id="IPR008568">
    <property type="entry name" value="EMC3"/>
</dbReference>
<evidence type="ECO:0000313" key="8">
    <source>
        <dbReference type="EMBL" id="QLG74663.1"/>
    </source>
</evidence>
<feature type="transmembrane region" description="Helical" evidence="7">
    <location>
        <begin position="188"/>
        <end position="208"/>
    </location>
</feature>
<comment type="similarity">
    <text evidence="2">Belongs to the EMC3 family.</text>
</comment>
<evidence type="ECO:0000256" key="4">
    <source>
        <dbReference type="ARBA" id="ARBA00022692"/>
    </source>
</evidence>
<name>A0A7H9B832_ZYGMR</name>
<dbReference type="OrthoDB" id="6745403at2759"/>
<accession>A0A7H9B832</accession>
<comment type="subcellular location">
    <subcellularLocation>
        <location evidence="1">Membrane</location>
        <topology evidence="1">Multi-pass membrane protein</topology>
    </subcellularLocation>
</comment>
<dbReference type="InterPro" id="IPR002809">
    <property type="entry name" value="EMC3/TMCO1"/>
</dbReference>
<evidence type="ECO:0000313" key="9">
    <source>
        <dbReference type="Proteomes" id="UP000509704"/>
    </source>
</evidence>
<protein>
    <recommendedName>
        <fullName evidence="3">ER membrane protein complex subunit 3</fullName>
    </recommendedName>
</protein>
<reference evidence="8 9" key="1">
    <citation type="submission" date="2020-07" db="EMBL/GenBank/DDBJ databases">
        <title>The yeast mating-type switching endonuclease HO is a domesticated member of an unorthodox homing genetic element family.</title>
        <authorList>
            <person name="Coughlan A.Y."/>
            <person name="Lombardi L."/>
            <person name="Braun-Galleani S."/>
            <person name="Martos A.R."/>
            <person name="Galeote V."/>
            <person name="Bigey F."/>
            <person name="Dequin S."/>
            <person name="Byrne K.P."/>
            <person name="Wolfe K.H."/>
        </authorList>
    </citation>
    <scope>NUCLEOTIDE SEQUENCE [LARGE SCALE GENOMIC DNA]</scope>
    <source>
        <strain evidence="8 9">NRRL Y-6702</strain>
    </source>
</reference>
<evidence type="ECO:0000256" key="7">
    <source>
        <dbReference type="SAM" id="Phobius"/>
    </source>
</evidence>
<keyword evidence="4 7" id="KW-0812">Transmembrane</keyword>
<sequence>MAFGPFECFSTLSTFQRRRALKLSTEKTTASNRITRARVLTRACAIEETMLKEILSVIRSDSTYVVPELTLDPKLKYWVLIPISIVMVLAGVIRQYIMNLIGVKVKGMPRVKLTETQHINRVHALLGNGSNLSEESFQMKRDYLTKVMTETKYLAKTTTKEGEMQNLFTDPNTSDSITRMAKGNLASFIPQTIIMWWVNHFFAGFVLMKLPFPLTPRFKEMLQSGIMTPDLDVRWVSSISWYFISVLGLNPVYNLVLSESNAADGLAQQNSMGGMPGEPKPEAVMKNLANDLTIAPQESCFDGIEQRVLGKYLSK</sequence>
<dbReference type="PANTHER" id="PTHR13116:SF5">
    <property type="entry name" value="ER MEMBRANE PROTEIN COMPLEX SUBUNIT 3"/>
    <property type="match status" value="1"/>
</dbReference>
<evidence type="ECO:0000256" key="3">
    <source>
        <dbReference type="ARBA" id="ARBA00020822"/>
    </source>
</evidence>
<evidence type="ECO:0000256" key="1">
    <source>
        <dbReference type="ARBA" id="ARBA00004141"/>
    </source>
</evidence>
<proteinExistence type="inferred from homology"/>
<dbReference type="RefSeq" id="XP_037146388.1">
    <property type="nucleotide sequence ID" value="XM_037290493.1"/>
</dbReference>
<dbReference type="AlphaFoldDB" id="A0A7H9B832"/>
<keyword evidence="5 7" id="KW-1133">Transmembrane helix</keyword>
<keyword evidence="6 7" id="KW-0472">Membrane</keyword>
<evidence type="ECO:0000256" key="5">
    <source>
        <dbReference type="ARBA" id="ARBA00022989"/>
    </source>
</evidence>